<dbReference type="AlphaFoldDB" id="A0A5C5YZF7"/>
<dbReference type="OrthoDB" id="626010at2"/>
<dbReference type="Gene3D" id="2.120.10.30">
    <property type="entry name" value="TolB, C-terminal domain"/>
    <property type="match status" value="1"/>
</dbReference>
<gene>
    <name evidence="1" type="ORF">CA13_15290</name>
</gene>
<dbReference type="EMBL" id="SJPJ01000001">
    <property type="protein sequence ID" value="TWT80116.1"/>
    <property type="molecule type" value="Genomic_DNA"/>
</dbReference>
<dbReference type="InterPro" id="IPR011042">
    <property type="entry name" value="6-blade_b-propeller_TolB-like"/>
</dbReference>
<dbReference type="Pfam" id="PF07676">
    <property type="entry name" value="PD40"/>
    <property type="match status" value="2"/>
</dbReference>
<accession>A0A5C5YZF7</accession>
<dbReference type="Proteomes" id="UP000315010">
    <property type="component" value="Unassembled WGS sequence"/>
</dbReference>
<protein>
    <submittedName>
        <fullName evidence="1">Translocation protein TolB</fullName>
    </submittedName>
</protein>
<evidence type="ECO:0000313" key="2">
    <source>
        <dbReference type="Proteomes" id="UP000315010"/>
    </source>
</evidence>
<evidence type="ECO:0000313" key="1">
    <source>
        <dbReference type="EMBL" id="TWT80116.1"/>
    </source>
</evidence>
<organism evidence="1 2">
    <name type="scientific">Novipirellula herctigrandis</name>
    <dbReference type="NCBI Taxonomy" id="2527986"/>
    <lineage>
        <taxon>Bacteria</taxon>
        <taxon>Pseudomonadati</taxon>
        <taxon>Planctomycetota</taxon>
        <taxon>Planctomycetia</taxon>
        <taxon>Pirellulales</taxon>
        <taxon>Pirellulaceae</taxon>
        <taxon>Novipirellula</taxon>
    </lineage>
</organism>
<name>A0A5C5YZF7_9BACT</name>
<dbReference type="RefSeq" id="WP_146395203.1">
    <property type="nucleotide sequence ID" value="NZ_SJPJ01000001.1"/>
</dbReference>
<comment type="caution">
    <text evidence="1">The sequence shown here is derived from an EMBL/GenBank/DDBJ whole genome shotgun (WGS) entry which is preliminary data.</text>
</comment>
<proteinExistence type="predicted"/>
<keyword evidence="2" id="KW-1185">Reference proteome</keyword>
<reference evidence="1 2" key="1">
    <citation type="submission" date="2019-02" db="EMBL/GenBank/DDBJ databases">
        <title>Deep-cultivation of Planctomycetes and their phenomic and genomic characterization uncovers novel biology.</title>
        <authorList>
            <person name="Wiegand S."/>
            <person name="Jogler M."/>
            <person name="Boedeker C."/>
            <person name="Pinto D."/>
            <person name="Vollmers J."/>
            <person name="Rivas-Marin E."/>
            <person name="Kohn T."/>
            <person name="Peeters S.H."/>
            <person name="Heuer A."/>
            <person name="Rast P."/>
            <person name="Oberbeckmann S."/>
            <person name="Bunk B."/>
            <person name="Jeske O."/>
            <person name="Meyerdierks A."/>
            <person name="Storesund J.E."/>
            <person name="Kallscheuer N."/>
            <person name="Luecker S."/>
            <person name="Lage O.M."/>
            <person name="Pohl T."/>
            <person name="Merkel B.J."/>
            <person name="Hornburger P."/>
            <person name="Mueller R.-W."/>
            <person name="Bruemmer F."/>
            <person name="Labrenz M."/>
            <person name="Spormann A.M."/>
            <person name="Op Den Camp H."/>
            <person name="Overmann J."/>
            <person name="Amann R."/>
            <person name="Jetten M.S.M."/>
            <person name="Mascher T."/>
            <person name="Medema M.H."/>
            <person name="Devos D.P."/>
            <person name="Kaster A.-K."/>
            <person name="Ovreas L."/>
            <person name="Rohde M."/>
            <person name="Galperin M.Y."/>
            <person name="Jogler C."/>
        </authorList>
    </citation>
    <scope>NUCLEOTIDE SEQUENCE [LARGE SCALE GENOMIC DNA]</scope>
    <source>
        <strain evidence="1 2">CA13</strain>
    </source>
</reference>
<dbReference type="InterPro" id="IPR022223">
    <property type="entry name" value="DUF3748"/>
</dbReference>
<dbReference type="Pfam" id="PF12566">
    <property type="entry name" value="DUF3748"/>
    <property type="match status" value="1"/>
</dbReference>
<dbReference type="InterPro" id="IPR011659">
    <property type="entry name" value="WD40"/>
</dbReference>
<sequence>MQLTSSPSNVILSNANVWSHDGQWIYYDVRSDRSGSVFDGDRIERVHVKTGEVQVVFRSQDGACVGVVTACPTKPQVVFIHGPENPTADWIYNAWNRRGVIVQTDQPNTVNKATNLEARNLIPPFTAGALRGGSHVHTFSPDGKWVSFTYEDQVLAALDADGANAIPHERNQRNIGVSVPDWPNKTGSITVDRTHPRNHDGSHFSVLVTRTVNHPAPGSDQISKAFEEGWVGTNSNGNLPRRAIAFLGQVVAEDGRSISEVFLVDLPDDLTCPGEGPIEGTPTCRPAPPQGVVQRRLTYTADRMYPGIQGPRHWMRSCPDGSSIAFLMKDDAGVVQLWTVSPNGDAANKSAPMQLSENPYGIASSFTWSPDGRSIAHVMDASVCVTDALTGQTTRLTKKADSDTAPRPEACVFSPNGLQIAYVRTIDNRNQIFVCGMTA</sequence>
<dbReference type="SUPFAM" id="SSF82171">
    <property type="entry name" value="DPP6 N-terminal domain-like"/>
    <property type="match status" value="1"/>
</dbReference>